<comment type="caution">
    <text evidence="7">The sequence shown here is derived from an EMBL/GenBank/DDBJ whole genome shotgun (WGS) entry which is preliminary data.</text>
</comment>
<keyword evidence="8" id="KW-1185">Reference proteome</keyword>
<sequence>MLEPSCGSPVCVFGVSGWGFPVHHGSEDVVSDRFDQLQTKLSFRTMLPSLLVFLATFKGVCGVDVITPLQTEVYASIGDEVKLSCNYSVALSMYWYRKYPGSRPDCLVLILQNNRHTENLQAGMAGKLNNEKTSMDLVISSAKETDSAVYYCALKNHGERKPFSATGVCVLLCSHSTLRLPYSSMWLPSFVVLFLHMGPILTSMITSHDSQKQVFEGENLTLRCNYSGVADNLHWYRQDPRSMPNFLLYIYESGLKSDNIPERLTPRINKSAKVVDLDISSAAPSDSAVYYCALKPTVTGNTTKLNKNIKSAQTQVKSPKITPLHGNREVSEAKPVILSCSYDGGVQSLQWYRQYPGSGLQFLLLIIESSKKTAVYAKPPVPRVDGKIHMNDKRVDLEITWAEVTDSALYYCALVTTVTEKTSALYKNQFLTLDDKL</sequence>
<evidence type="ECO:0000313" key="7">
    <source>
        <dbReference type="EMBL" id="TRZ04262.1"/>
    </source>
</evidence>
<proteinExistence type="predicted"/>
<dbReference type="PANTHER" id="PTHR19367">
    <property type="entry name" value="T-CELL RECEPTOR ALPHA CHAIN V REGION"/>
    <property type="match status" value="1"/>
</dbReference>
<protein>
    <recommendedName>
        <fullName evidence="6">Ig-like domain-containing protein</fullName>
    </recommendedName>
</protein>
<evidence type="ECO:0000256" key="1">
    <source>
        <dbReference type="ARBA" id="ARBA00022729"/>
    </source>
</evidence>
<dbReference type="Pfam" id="PF07686">
    <property type="entry name" value="V-set"/>
    <property type="match status" value="3"/>
</dbReference>
<reference evidence="7 8" key="1">
    <citation type="journal article" date="2019" name="Sci. Data">
        <title>Hybrid genome assembly and annotation of Danionella translucida.</title>
        <authorList>
            <person name="Kadobianskyi M."/>
            <person name="Schulze L."/>
            <person name="Schuelke M."/>
            <person name="Judkewitz B."/>
        </authorList>
    </citation>
    <scope>NUCLEOTIDE SEQUENCE [LARGE SCALE GENOMIC DNA]</scope>
    <source>
        <strain evidence="7 8">Bolton</strain>
    </source>
</reference>
<feature type="domain" description="Ig-like" evidence="6">
    <location>
        <begin position="48"/>
        <end position="164"/>
    </location>
</feature>
<dbReference type="GO" id="GO:0002250">
    <property type="term" value="P:adaptive immune response"/>
    <property type="evidence" value="ECO:0007669"/>
    <property type="project" value="UniProtKB-KW"/>
</dbReference>
<feature type="domain" description="Ig-like" evidence="6">
    <location>
        <begin position="319"/>
        <end position="423"/>
    </location>
</feature>
<evidence type="ECO:0000313" key="8">
    <source>
        <dbReference type="Proteomes" id="UP000316079"/>
    </source>
</evidence>
<dbReference type="SUPFAM" id="SSF48726">
    <property type="entry name" value="Immunoglobulin"/>
    <property type="match status" value="3"/>
</dbReference>
<organism evidence="7 8">
    <name type="scientific">Danionella cerebrum</name>
    <dbReference type="NCBI Taxonomy" id="2873325"/>
    <lineage>
        <taxon>Eukaryota</taxon>
        <taxon>Metazoa</taxon>
        <taxon>Chordata</taxon>
        <taxon>Craniata</taxon>
        <taxon>Vertebrata</taxon>
        <taxon>Euteleostomi</taxon>
        <taxon>Actinopterygii</taxon>
        <taxon>Neopterygii</taxon>
        <taxon>Teleostei</taxon>
        <taxon>Ostariophysi</taxon>
        <taxon>Cypriniformes</taxon>
        <taxon>Danionidae</taxon>
        <taxon>Danioninae</taxon>
        <taxon>Danionella</taxon>
    </lineage>
</organism>
<dbReference type="InterPro" id="IPR051287">
    <property type="entry name" value="TCR_variable_region"/>
</dbReference>
<evidence type="ECO:0000256" key="3">
    <source>
        <dbReference type="ARBA" id="ARBA00023170"/>
    </source>
</evidence>
<keyword evidence="1" id="KW-0732">Signal</keyword>
<keyword evidence="3" id="KW-0675">Receptor</keyword>
<dbReference type="EMBL" id="SRMA01000856">
    <property type="protein sequence ID" value="TRZ04262.1"/>
    <property type="molecule type" value="Genomic_DNA"/>
</dbReference>
<dbReference type="PANTHER" id="PTHR19367:SF18">
    <property type="entry name" value="T CELL RECEPTOR ALPHA VARIABLE 16"/>
    <property type="match status" value="1"/>
</dbReference>
<evidence type="ECO:0000256" key="4">
    <source>
        <dbReference type="ARBA" id="ARBA00023319"/>
    </source>
</evidence>
<evidence type="ECO:0000256" key="2">
    <source>
        <dbReference type="ARBA" id="ARBA00023130"/>
    </source>
</evidence>
<feature type="domain" description="Ig-like" evidence="6">
    <location>
        <begin position="199"/>
        <end position="310"/>
    </location>
</feature>
<dbReference type="InterPro" id="IPR013106">
    <property type="entry name" value="Ig_V-set"/>
</dbReference>
<evidence type="ECO:0000256" key="5">
    <source>
        <dbReference type="ARBA" id="ARBA00043266"/>
    </source>
</evidence>
<keyword evidence="4" id="KW-0393">Immunoglobulin domain</keyword>
<dbReference type="AlphaFoldDB" id="A0A553RQ03"/>
<dbReference type="InterPro" id="IPR013783">
    <property type="entry name" value="Ig-like_fold"/>
</dbReference>
<gene>
    <name evidence="7" type="ORF">DNTS_029946</name>
</gene>
<dbReference type="Gene3D" id="2.60.40.10">
    <property type="entry name" value="Immunoglobulins"/>
    <property type="match status" value="3"/>
</dbReference>
<dbReference type="Proteomes" id="UP000316079">
    <property type="component" value="Unassembled WGS sequence"/>
</dbReference>
<keyword evidence="5" id="KW-1279">T cell receptor</keyword>
<dbReference type="GO" id="GO:0042101">
    <property type="term" value="C:T cell receptor complex"/>
    <property type="evidence" value="ECO:0007669"/>
    <property type="project" value="UniProtKB-KW"/>
</dbReference>
<keyword evidence="5" id="KW-0391">Immunity</keyword>
<dbReference type="InterPro" id="IPR003599">
    <property type="entry name" value="Ig_sub"/>
</dbReference>
<dbReference type="SMART" id="SM00406">
    <property type="entry name" value="IGv"/>
    <property type="match status" value="3"/>
</dbReference>
<keyword evidence="2" id="KW-1064">Adaptive immunity</keyword>
<dbReference type="OrthoDB" id="9803478at2759"/>
<dbReference type="SMART" id="SM00409">
    <property type="entry name" value="IG"/>
    <property type="match status" value="3"/>
</dbReference>
<name>A0A553RQ03_9TELE</name>
<dbReference type="PROSITE" id="PS50835">
    <property type="entry name" value="IG_LIKE"/>
    <property type="match status" value="3"/>
</dbReference>
<dbReference type="InterPro" id="IPR007110">
    <property type="entry name" value="Ig-like_dom"/>
</dbReference>
<accession>A0A553RQ03</accession>
<dbReference type="InterPro" id="IPR036179">
    <property type="entry name" value="Ig-like_dom_sf"/>
</dbReference>
<evidence type="ECO:0000259" key="6">
    <source>
        <dbReference type="PROSITE" id="PS50835"/>
    </source>
</evidence>